<feature type="domain" description="RNA-binding S4" evidence="4">
    <location>
        <begin position="18"/>
        <end position="82"/>
    </location>
</feature>
<keyword evidence="5" id="KW-0489">Methyltransferase</keyword>
<dbReference type="PIRSF" id="PIRSF005578">
    <property type="entry name" value="TlyA"/>
    <property type="match status" value="1"/>
</dbReference>
<dbReference type="RefSeq" id="WP_204467554.1">
    <property type="nucleotide sequence ID" value="NZ_JACLYU010000002.1"/>
</dbReference>
<dbReference type="SMART" id="SM00363">
    <property type="entry name" value="S4"/>
    <property type="match status" value="1"/>
</dbReference>
<dbReference type="PROSITE" id="PS50889">
    <property type="entry name" value="S4"/>
    <property type="match status" value="1"/>
</dbReference>
<dbReference type="Proteomes" id="UP000718821">
    <property type="component" value="Unassembled WGS sequence"/>
</dbReference>
<dbReference type="CDD" id="cd02440">
    <property type="entry name" value="AdoMet_MTases"/>
    <property type="match status" value="1"/>
</dbReference>
<dbReference type="InterPro" id="IPR004538">
    <property type="entry name" value="Hemolysin_A/TlyA"/>
</dbReference>
<reference evidence="5" key="2">
    <citation type="journal article" date="2021" name="Sci. Rep.">
        <title>The distribution of antibiotic resistance genes in chicken gut microbiota commensals.</title>
        <authorList>
            <person name="Juricova H."/>
            <person name="Matiasovicova J."/>
            <person name="Kubasova T."/>
            <person name="Cejkova D."/>
            <person name="Rychlik I."/>
        </authorList>
    </citation>
    <scope>NUCLEOTIDE SEQUENCE</scope>
    <source>
        <strain evidence="5">An836</strain>
    </source>
</reference>
<proteinExistence type="inferred from homology"/>
<dbReference type="GO" id="GO:0008168">
    <property type="term" value="F:methyltransferase activity"/>
    <property type="evidence" value="ECO:0007669"/>
    <property type="project" value="UniProtKB-KW"/>
</dbReference>
<evidence type="ECO:0000256" key="3">
    <source>
        <dbReference type="PROSITE-ProRule" id="PRU00182"/>
    </source>
</evidence>
<dbReference type="Gene3D" id="3.10.290.10">
    <property type="entry name" value="RNA-binding S4 domain"/>
    <property type="match status" value="1"/>
</dbReference>
<sequence length="261" mass="26967">MSADSSADRRLDGQAGPMRLDAALVARGLVATRSKAARLVKAGRVSVDGRAVARPAATVGPQARLAADLGDDYVSRGALKLVGAYQAFAPHGLPAPEGMDCLDIGASTGGFTEVLLRRGARRVIALDVGHGQLDPRIAGDPRVIEMSGTNIRDVAPGDLPYAPQVVVSDVSFISLSHVIPPVARLAAPGAHVILLVKPQFEVGRARLGKNGIVTDPAARRQALADVTACAEANGLRVVASAPSPIEGTHGNAEYLLYARTA</sequence>
<evidence type="ECO:0000256" key="1">
    <source>
        <dbReference type="ARBA" id="ARBA00022884"/>
    </source>
</evidence>
<gene>
    <name evidence="5" type="ORF">H7U32_01890</name>
</gene>
<keyword evidence="6" id="KW-1185">Reference proteome</keyword>
<dbReference type="PANTHER" id="PTHR32319">
    <property type="entry name" value="BACTERIAL HEMOLYSIN-LIKE PROTEIN"/>
    <property type="match status" value="1"/>
</dbReference>
<protein>
    <submittedName>
        <fullName evidence="5">TlyA family RNA methyltransferase</fullName>
    </submittedName>
</protein>
<dbReference type="CDD" id="cd00165">
    <property type="entry name" value="S4"/>
    <property type="match status" value="1"/>
</dbReference>
<dbReference type="InterPro" id="IPR047048">
    <property type="entry name" value="TlyA"/>
</dbReference>
<accession>A0A938WVR6</accession>
<name>A0A938WVR6_9BIFI</name>
<organism evidence="5 6">
    <name type="scientific">Bifidobacterium pullorum subsp. saeculare</name>
    <dbReference type="NCBI Taxonomy" id="78257"/>
    <lineage>
        <taxon>Bacteria</taxon>
        <taxon>Bacillati</taxon>
        <taxon>Actinomycetota</taxon>
        <taxon>Actinomycetes</taxon>
        <taxon>Bifidobacteriales</taxon>
        <taxon>Bifidobacteriaceae</taxon>
        <taxon>Bifidobacterium</taxon>
    </lineage>
</organism>
<evidence type="ECO:0000313" key="6">
    <source>
        <dbReference type="Proteomes" id="UP000718821"/>
    </source>
</evidence>
<dbReference type="SUPFAM" id="SSF53335">
    <property type="entry name" value="S-adenosyl-L-methionine-dependent methyltransferases"/>
    <property type="match status" value="1"/>
</dbReference>
<dbReference type="InterPro" id="IPR029063">
    <property type="entry name" value="SAM-dependent_MTases_sf"/>
</dbReference>
<evidence type="ECO:0000256" key="2">
    <source>
        <dbReference type="ARBA" id="ARBA00029460"/>
    </source>
</evidence>
<evidence type="ECO:0000313" key="5">
    <source>
        <dbReference type="EMBL" id="MBM6699099.1"/>
    </source>
</evidence>
<evidence type="ECO:0000259" key="4">
    <source>
        <dbReference type="SMART" id="SM00363"/>
    </source>
</evidence>
<dbReference type="PANTHER" id="PTHR32319:SF0">
    <property type="entry name" value="BACTERIAL HEMOLYSIN-LIKE PROTEIN"/>
    <property type="match status" value="1"/>
</dbReference>
<keyword evidence="5" id="KW-0808">Transferase</keyword>
<keyword evidence="1 3" id="KW-0694">RNA-binding</keyword>
<dbReference type="InterPro" id="IPR002942">
    <property type="entry name" value="S4_RNA-bd"/>
</dbReference>
<dbReference type="Gene3D" id="3.40.50.150">
    <property type="entry name" value="Vaccinia Virus protein VP39"/>
    <property type="match status" value="1"/>
</dbReference>
<dbReference type="Pfam" id="PF01728">
    <property type="entry name" value="FtsJ"/>
    <property type="match status" value="1"/>
</dbReference>
<comment type="similarity">
    <text evidence="2">Belongs to the TlyA family.</text>
</comment>
<dbReference type="InterPro" id="IPR036986">
    <property type="entry name" value="S4_RNA-bd_sf"/>
</dbReference>
<comment type="caution">
    <text evidence="5">The sequence shown here is derived from an EMBL/GenBank/DDBJ whole genome shotgun (WGS) entry which is preliminary data.</text>
</comment>
<dbReference type="AlphaFoldDB" id="A0A938WVR6"/>
<dbReference type="EMBL" id="JACLYU010000002">
    <property type="protein sequence ID" value="MBM6699099.1"/>
    <property type="molecule type" value="Genomic_DNA"/>
</dbReference>
<dbReference type="SUPFAM" id="SSF55174">
    <property type="entry name" value="Alpha-L RNA-binding motif"/>
    <property type="match status" value="1"/>
</dbReference>
<dbReference type="GO" id="GO:0032259">
    <property type="term" value="P:methylation"/>
    <property type="evidence" value="ECO:0007669"/>
    <property type="project" value="UniProtKB-KW"/>
</dbReference>
<dbReference type="GO" id="GO:0003723">
    <property type="term" value="F:RNA binding"/>
    <property type="evidence" value="ECO:0007669"/>
    <property type="project" value="UniProtKB-KW"/>
</dbReference>
<reference evidence="5" key="1">
    <citation type="submission" date="2020-08" db="EMBL/GenBank/DDBJ databases">
        <authorList>
            <person name="Cejkova D."/>
            <person name="Kubasova T."/>
            <person name="Jahodarova E."/>
            <person name="Rychlik I."/>
        </authorList>
    </citation>
    <scope>NUCLEOTIDE SEQUENCE</scope>
    <source>
        <strain evidence="5">An836</strain>
    </source>
</reference>
<dbReference type="Pfam" id="PF01479">
    <property type="entry name" value="S4"/>
    <property type="match status" value="1"/>
</dbReference>
<dbReference type="InterPro" id="IPR002877">
    <property type="entry name" value="RNA_MeTrfase_FtsJ_dom"/>
</dbReference>